<feature type="transmembrane region" description="Helical" evidence="1">
    <location>
        <begin position="58"/>
        <end position="77"/>
    </location>
</feature>
<reference evidence="2 3" key="1">
    <citation type="submission" date="2024-03" db="EMBL/GenBank/DDBJ databases">
        <title>The genome assembly and annotation of the cricket Gryllus longicercus Weissman &amp; Gray.</title>
        <authorList>
            <person name="Szrajer S."/>
            <person name="Gray D."/>
            <person name="Ylla G."/>
        </authorList>
    </citation>
    <scope>NUCLEOTIDE SEQUENCE [LARGE SCALE GENOMIC DNA]</scope>
    <source>
        <strain evidence="2">DAG 2021-001</strain>
        <tissue evidence="2">Whole body minus gut</tissue>
    </source>
</reference>
<protein>
    <recommendedName>
        <fullName evidence="4">Promethin</fullName>
    </recommendedName>
</protein>
<keyword evidence="1" id="KW-0812">Transmembrane</keyword>
<dbReference type="AlphaFoldDB" id="A0AAN9Z3P5"/>
<dbReference type="Proteomes" id="UP001378592">
    <property type="component" value="Unassembled WGS sequence"/>
</dbReference>
<dbReference type="Pfam" id="PF16015">
    <property type="entry name" value="Promethin"/>
    <property type="match status" value="1"/>
</dbReference>
<gene>
    <name evidence="2" type="ORF">R5R35_014149</name>
</gene>
<keyword evidence="3" id="KW-1185">Reference proteome</keyword>
<comment type="caution">
    <text evidence="2">The sequence shown here is derived from an EMBL/GenBank/DDBJ whole genome shotgun (WGS) entry which is preliminary data.</text>
</comment>
<evidence type="ECO:0008006" key="4">
    <source>
        <dbReference type="Google" id="ProtNLM"/>
    </source>
</evidence>
<feature type="transmembrane region" description="Helical" evidence="1">
    <location>
        <begin position="84"/>
        <end position="104"/>
    </location>
</feature>
<keyword evidence="1" id="KW-0472">Membrane</keyword>
<organism evidence="2 3">
    <name type="scientific">Gryllus longicercus</name>
    <dbReference type="NCBI Taxonomy" id="2509291"/>
    <lineage>
        <taxon>Eukaryota</taxon>
        <taxon>Metazoa</taxon>
        <taxon>Ecdysozoa</taxon>
        <taxon>Arthropoda</taxon>
        <taxon>Hexapoda</taxon>
        <taxon>Insecta</taxon>
        <taxon>Pterygota</taxon>
        <taxon>Neoptera</taxon>
        <taxon>Polyneoptera</taxon>
        <taxon>Orthoptera</taxon>
        <taxon>Ensifera</taxon>
        <taxon>Gryllidea</taxon>
        <taxon>Grylloidea</taxon>
        <taxon>Gryllidae</taxon>
        <taxon>Gryllinae</taxon>
        <taxon>Gryllus</taxon>
    </lineage>
</organism>
<evidence type="ECO:0000313" key="3">
    <source>
        <dbReference type="Proteomes" id="UP001378592"/>
    </source>
</evidence>
<sequence length="182" mass="19730">MCVSVPKEPSPREHANSPEAETFTSIVIMYLNMLRDRLVASGRKLMTDLHLYEMMDEAAIYLAQHPILTVVVIAVAISCGIPVLMFVVFAILTVLFTFAGFIVIEGTLLTVGSVLLCGFVLAILIILVTIAATVGVAYLGFIEVYGLLQNSPENSALAHFLPRKSATQHPTVSSTAQNLHED</sequence>
<feature type="transmembrane region" description="Helical" evidence="1">
    <location>
        <begin position="110"/>
        <end position="141"/>
    </location>
</feature>
<accession>A0AAN9Z3P5</accession>
<evidence type="ECO:0000313" key="2">
    <source>
        <dbReference type="EMBL" id="KAK7793869.1"/>
    </source>
</evidence>
<name>A0AAN9Z3P5_9ORTH</name>
<proteinExistence type="predicted"/>
<dbReference type="EMBL" id="JAZDUA010000358">
    <property type="protein sequence ID" value="KAK7793869.1"/>
    <property type="molecule type" value="Genomic_DNA"/>
</dbReference>
<evidence type="ECO:0000256" key="1">
    <source>
        <dbReference type="SAM" id="Phobius"/>
    </source>
</evidence>
<keyword evidence="1" id="KW-1133">Transmembrane helix</keyword>